<dbReference type="PANTHER" id="PTHR35201:SF4">
    <property type="entry name" value="BETA-PINACENE SYNTHASE-RELATED"/>
    <property type="match status" value="1"/>
</dbReference>
<sequence>MRTFAASALTEPPFPGRLNEHTPVAADLSARWAGDLGLVATPAESSRLARANAADLAGRACPDAAPEHLGLLTDLITWLFAFDDRCDDDGLGADPGRLAPVVARLLDIVDLIGDEAPATLLKSAGPIGVALHDLGRRVRAQTPPALLLRFATELRDYLLALLWEAANRVQHRRPVVSEYVQMRRHTGAVYPSFTLTDAAHHADPDATWLADSRLSKLDLLAADLVCWCNDIFSYDKERRAGSDGHNLAAAVATETGLDETKALTAAANRFNDALEAYLRLEHEVLADGDRQVARFATARRCWIRGTYDWSMRAARYN</sequence>
<dbReference type="EMBL" id="JBHLUE010000016">
    <property type="protein sequence ID" value="MFC0566163.1"/>
    <property type="molecule type" value="Genomic_DNA"/>
</dbReference>
<dbReference type="SUPFAM" id="SSF48576">
    <property type="entry name" value="Terpenoid synthases"/>
    <property type="match status" value="1"/>
</dbReference>
<keyword evidence="4" id="KW-1185">Reference proteome</keyword>
<comment type="similarity">
    <text evidence="2">Belongs to the terpene synthase family.</text>
</comment>
<dbReference type="InterPro" id="IPR008949">
    <property type="entry name" value="Isoprenoid_synthase_dom_sf"/>
</dbReference>
<dbReference type="PANTHER" id="PTHR35201">
    <property type="entry name" value="TERPENE SYNTHASE"/>
    <property type="match status" value="1"/>
</dbReference>
<organism evidence="3 4">
    <name type="scientific">Plantactinospora siamensis</name>
    <dbReference type="NCBI Taxonomy" id="555372"/>
    <lineage>
        <taxon>Bacteria</taxon>
        <taxon>Bacillati</taxon>
        <taxon>Actinomycetota</taxon>
        <taxon>Actinomycetes</taxon>
        <taxon>Micromonosporales</taxon>
        <taxon>Micromonosporaceae</taxon>
        <taxon>Plantactinospora</taxon>
    </lineage>
</organism>
<comment type="caution">
    <text evidence="3">The sequence shown here is derived from an EMBL/GenBank/DDBJ whole genome shotgun (WGS) entry which is preliminary data.</text>
</comment>
<keyword evidence="1 2" id="KW-0456">Lyase</keyword>
<gene>
    <name evidence="3" type="ORF">ACFFHU_18735</name>
</gene>
<dbReference type="EC" id="4.2.3.-" evidence="2"/>
<dbReference type="Gene3D" id="1.10.600.10">
    <property type="entry name" value="Farnesyl Diphosphate Synthase"/>
    <property type="match status" value="1"/>
</dbReference>
<dbReference type="RefSeq" id="WP_377340631.1">
    <property type="nucleotide sequence ID" value="NZ_JBHLUE010000016.1"/>
</dbReference>
<evidence type="ECO:0000256" key="2">
    <source>
        <dbReference type="RuleBase" id="RU366034"/>
    </source>
</evidence>
<reference evidence="3 4" key="1">
    <citation type="submission" date="2024-09" db="EMBL/GenBank/DDBJ databases">
        <authorList>
            <person name="Sun Q."/>
            <person name="Mori K."/>
        </authorList>
    </citation>
    <scope>NUCLEOTIDE SEQUENCE [LARGE SCALE GENOMIC DNA]</scope>
    <source>
        <strain evidence="3 4">TBRC 2205</strain>
    </source>
</reference>
<dbReference type="InterPro" id="IPR034686">
    <property type="entry name" value="Terpene_cyclase-like_2"/>
</dbReference>
<comment type="cofactor">
    <cofactor evidence="2">
        <name>Mg(2+)</name>
        <dbReference type="ChEBI" id="CHEBI:18420"/>
    </cofactor>
</comment>
<evidence type="ECO:0000313" key="3">
    <source>
        <dbReference type="EMBL" id="MFC0566163.1"/>
    </source>
</evidence>
<dbReference type="SFLD" id="SFLDG01020">
    <property type="entry name" value="Terpene_Cyclase_Like_2"/>
    <property type="match status" value="1"/>
</dbReference>
<dbReference type="SFLD" id="SFLDS00005">
    <property type="entry name" value="Isoprenoid_Synthase_Type_I"/>
    <property type="match status" value="1"/>
</dbReference>
<evidence type="ECO:0000313" key="4">
    <source>
        <dbReference type="Proteomes" id="UP001589894"/>
    </source>
</evidence>
<proteinExistence type="inferred from homology"/>
<name>A0ABV6P1I5_9ACTN</name>
<dbReference type="Pfam" id="PF19086">
    <property type="entry name" value="Terpene_syn_C_2"/>
    <property type="match status" value="1"/>
</dbReference>
<dbReference type="Proteomes" id="UP001589894">
    <property type="component" value="Unassembled WGS sequence"/>
</dbReference>
<protein>
    <recommendedName>
        <fullName evidence="2">Terpene synthase</fullName>
        <ecNumber evidence="2">4.2.3.-</ecNumber>
    </recommendedName>
</protein>
<evidence type="ECO:0000256" key="1">
    <source>
        <dbReference type="ARBA" id="ARBA00023239"/>
    </source>
</evidence>
<accession>A0ABV6P1I5</accession>
<keyword evidence="2" id="KW-0479">Metal-binding</keyword>
<keyword evidence="2" id="KW-0460">Magnesium</keyword>